<reference evidence="3 4" key="1">
    <citation type="journal article" date="2023" name="Sci. Data">
        <title>Genome assembly of the Korean intertidal mud-creeper Batillaria attramentaria.</title>
        <authorList>
            <person name="Patra A.K."/>
            <person name="Ho P.T."/>
            <person name="Jun S."/>
            <person name="Lee S.J."/>
            <person name="Kim Y."/>
            <person name="Won Y.J."/>
        </authorList>
    </citation>
    <scope>NUCLEOTIDE SEQUENCE [LARGE SCALE GENOMIC DNA]</scope>
    <source>
        <strain evidence="3">Wonlab-2016</strain>
    </source>
</reference>
<feature type="domain" description="Ig-like" evidence="2">
    <location>
        <begin position="52"/>
        <end position="159"/>
    </location>
</feature>
<dbReference type="EMBL" id="JACVVK020000070">
    <property type="protein sequence ID" value="KAK7496095.1"/>
    <property type="molecule type" value="Genomic_DNA"/>
</dbReference>
<name>A0ABD0L9U5_9CAEN</name>
<dbReference type="PROSITE" id="PS50835">
    <property type="entry name" value="IG_LIKE"/>
    <property type="match status" value="1"/>
</dbReference>
<protein>
    <recommendedName>
        <fullName evidence="2">Ig-like domain-containing protein</fullName>
    </recommendedName>
</protein>
<dbReference type="Proteomes" id="UP001519460">
    <property type="component" value="Unassembled WGS sequence"/>
</dbReference>
<evidence type="ECO:0000313" key="3">
    <source>
        <dbReference type="EMBL" id="KAK7496095.1"/>
    </source>
</evidence>
<dbReference type="InterPro" id="IPR007110">
    <property type="entry name" value="Ig-like_dom"/>
</dbReference>
<organism evidence="3 4">
    <name type="scientific">Batillaria attramentaria</name>
    <dbReference type="NCBI Taxonomy" id="370345"/>
    <lineage>
        <taxon>Eukaryota</taxon>
        <taxon>Metazoa</taxon>
        <taxon>Spiralia</taxon>
        <taxon>Lophotrochozoa</taxon>
        <taxon>Mollusca</taxon>
        <taxon>Gastropoda</taxon>
        <taxon>Caenogastropoda</taxon>
        <taxon>Sorbeoconcha</taxon>
        <taxon>Cerithioidea</taxon>
        <taxon>Batillariidae</taxon>
        <taxon>Batillaria</taxon>
    </lineage>
</organism>
<evidence type="ECO:0000259" key="2">
    <source>
        <dbReference type="PROSITE" id="PS50835"/>
    </source>
</evidence>
<dbReference type="AlphaFoldDB" id="A0ABD0L9U5"/>
<evidence type="ECO:0000256" key="1">
    <source>
        <dbReference type="SAM" id="MobiDB-lite"/>
    </source>
</evidence>
<feature type="region of interest" description="Disordered" evidence="1">
    <location>
        <begin position="570"/>
        <end position="644"/>
    </location>
</feature>
<feature type="compositionally biased region" description="Basic and acidic residues" evidence="1">
    <location>
        <begin position="580"/>
        <end position="644"/>
    </location>
</feature>
<accession>A0ABD0L9U5</accession>
<feature type="non-terminal residue" evidence="3">
    <location>
        <position position="644"/>
    </location>
</feature>
<keyword evidence="4" id="KW-1185">Reference proteome</keyword>
<gene>
    <name evidence="3" type="ORF">BaRGS_00012796</name>
</gene>
<feature type="non-terminal residue" evidence="3">
    <location>
        <position position="1"/>
    </location>
</feature>
<evidence type="ECO:0000313" key="4">
    <source>
        <dbReference type="Proteomes" id="UP001519460"/>
    </source>
</evidence>
<comment type="caution">
    <text evidence="3">The sequence shown here is derived from an EMBL/GenBank/DDBJ whole genome shotgun (WGS) entry which is preliminary data.</text>
</comment>
<sequence length="644" mass="70304">FRSQLSACYRAAAATVWKNEFTKWKTLLGGLSLTPSAKPKLNEASAAAANFPNVSLTATVSQEHGSTLSVTCKVDVGSVPVQYISVGKIAADTSYWRTEAEDTGRHANIGIDGHIDTAVPSPSFLRVDLHKADCRDNGPFYCNVTTQGSYDNEHSRGYSFQTIRPSDYQKLVSIVTNASVCDDELLQLKRPDVTDPSHFTVTCSAHRLGSSVSEIDYIEIRRNQLEMIAFANISETSMQAQAFDTFKQPGVVISGGIDQSNPLKSKVMVDFRLGSCEDFGTFFCRVLYKEEGSEEERYIRASQAWPSRCVSGGISLRSRTQDPTSFSLTCDTPSSSTVSGELSVVLDVSPDTRFEVAAFDGHDAKSGLTVYPEFLDRGFKANGVFTVATSDGTCNATGLYRCKMMKWSYGHVKAKVAEVRLPACKPGASVHVGGAEKVPNYRGQSPAPWDTELRCSLEASDVHQLISLEISTITNHTRESIVAINAFLNKQQPVRHSTLNFSPDVRDVAFAGRIHIFNATSSYLSIITRVWLSPGAHEQSVLITCTAVYASSSGSLERSMADVVATRLAARRKKSTTGHGRNEQDDEGHEKGHDEKEHGEKGRVKEGDDKKQQADGRGGKDEEKAVDGGNEDRDGDQADHKPNR</sequence>
<proteinExistence type="predicted"/>